<comment type="similarity">
    <text evidence="1 3">Belongs to the pseudouridine synthase RsuA family.</text>
</comment>
<dbReference type="PROSITE" id="PS01149">
    <property type="entry name" value="PSI_RSU"/>
    <property type="match status" value="1"/>
</dbReference>
<dbReference type="Proteomes" id="UP000043764">
    <property type="component" value="Unassembled WGS sequence"/>
</dbReference>
<feature type="domain" description="Pseudouridine synthase RsuA/RluA-like" evidence="5">
    <location>
        <begin position="5"/>
        <end position="153"/>
    </location>
</feature>
<evidence type="ECO:0000256" key="3">
    <source>
        <dbReference type="RuleBase" id="RU003887"/>
    </source>
</evidence>
<evidence type="ECO:0000259" key="5">
    <source>
        <dbReference type="Pfam" id="PF00849"/>
    </source>
</evidence>
<dbReference type="STRING" id="481446.NIT7645_01386"/>
<dbReference type="InterPro" id="IPR020103">
    <property type="entry name" value="PsdUridine_synth_cat_dom_sf"/>
</dbReference>
<dbReference type="GO" id="GO:0009982">
    <property type="term" value="F:pseudouridine synthase activity"/>
    <property type="evidence" value="ECO:0007669"/>
    <property type="project" value="InterPro"/>
</dbReference>
<organism evidence="6 7">
    <name type="scientific">Phaeobacter italicus</name>
    <dbReference type="NCBI Taxonomy" id="481446"/>
    <lineage>
        <taxon>Bacteria</taxon>
        <taxon>Pseudomonadati</taxon>
        <taxon>Pseudomonadota</taxon>
        <taxon>Alphaproteobacteria</taxon>
        <taxon>Rhodobacterales</taxon>
        <taxon>Roseobacteraceae</taxon>
        <taxon>Phaeobacter</taxon>
    </lineage>
</organism>
<dbReference type="InterPro" id="IPR020094">
    <property type="entry name" value="TruA/RsuA/RluB/E/F_N"/>
</dbReference>
<evidence type="ECO:0000313" key="7">
    <source>
        <dbReference type="Proteomes" id="UP000043764"/>
    </source>
</evidence>
<dbReference type="GO" id="GO:0006364">
    <property type="term" value="P:rRNA processing"/>
    <property type="evidence" value="ECO:0007669"/>
    <property type="project" value="UniProtKB-ARBA"/>
</dbReference>
<dbReference type="InterPro" id="IPR006145">
    <property type="entry name" value="PsdUridine_synth_RsuA/RluA"/>
</dbReference>
<dbReference type="Gene3D" id="3.30.70.580">
    <property type="entry name" value="Pseudouridine synthase I, catalytic domain, N-terminal subdomain"/>
    <property type="match status" value="1"/>
</dbReference>
<dbReference type="InterPro" id="IPR042092">
    <property type="entry name" value="PsdUridine_s_RsuA/RluB/E/F_cat"/>
</dbReference>
<keyword evidence="2 3" id="KW-0413">Isomerase</keyword>
<dbReference type="RefSeq" id="WP_050672605.1">
    <property type="nucleotide sequence ID" value="NZ_CVRL01000007.1"/>
</dbReference>
<dbReference type="AlphaFoldDB" id="A0A0H5CYD3"/>
<proteinExistence type="inferred from homology"/>
<dbReference type="EMBL" id="CVRL01000007">
    <property type="protein sequence ID" value="CRL09896.1"/>
    <property type="molecule type" value="Genomic_DNA"/>
</dbReference>
<dbReference type="Pfam" id="PF00849">
    <property type="entry name" value="PseudoU_synth_2"/>
    <property type="match status" value="1"/>
</dbReference>
<evidence type="ECO:0000313" key="6">
    <source>
        <dbReference type="EMBL" id="CRL09896.1"/>
    </source>
</evidence>
<name>A0A0H5CYD3_9RHOB</name>
<reference evidence="7" key="1">
    <citation type="submission" date="2015-05" db="EMBL/GenBank/DDBJ databases">
        <authorList>
            <person name="Rodrigo-Torres Lidia"/>
            <person name="Arahal R.David."/>
        </authorList>
    </citation>
    <scope>NUCLEOTIDE SEQUENCE [LARGE SCALE GENOMIC DNA]</scope>
    <source>
        <strain evidence="7">CECT 7321</strain>
    </source>
</reference>
<dbReference type="SUPFAM" id="SSF55120">
    <property type="entry name" value="Pseudouridine synthase"/>
    <property type="match status" value="1"/>
</dbReference>
<dbReference type="PANTHER" id="PTHR47683">
    <property type="entry name" value="PSEUDOURIDINE SYNTHASE FAMILY PROTEIN-RELATED"/>
    <property type="match status" value="1"/>
</dbReference>
<evidence type="ECO:0000256" key="2">
    <source>
        <dbReference type="ARBA" id="ARBA00023235"/>
    </source>
</evidence>
<dbReference type="InterPro" id="IPR050343">
    <property type="entry name" value="RsuA_PseudoU_synthase"/>
</dbReference>
<sequence>MTRLIRFNKPYDVLPQFTDRGSTDSPRATLSDWIDLPGVYPAGRLDRDSEGLMLLTDQGRLQAWISDPQHKMPKTYWVQVEGTPDAAAITALAEGVELKDGLTRPAKARLIAEPEGLWVRNPPIRVRKSVPDSWIELTIREGRNRQVRRMTAAVGHPTLRLIRAAIGAWTLNGLGQGQWEDLEVPNIPGPPRPKHAPNRQAIARRHAREEAEAKQETRASRPKPGKPTSAKAGSTKAGSAKPRKPRKPRKG</sequence>
<accession>A0A0H5CYD3</accession>
<evidence type="ECO:0000256" key="4">
    <source>
        <dbReference type="SAM" id="MobiDB-lite"/>
    </source>
</evidence>
<dbReference type="GO" id="GO:0140098">
    <property type="term" value="F:catalytic activity, acting on RNA"/>
    <property type="evidence" value="ECO:0007669"/>
    <property type="project" value="UniProtKB-ARBA"/>
</dbReference>
<dbReference type="InterPro" id="IPR018496">
    <property type="entry name" value="PsdUridine_synth_RsuA/RluB_CS"/>
</dbReference>
<feature type="compositionally biased region" description="Basic residues" evidence="4">
    <location>
        <begin position="241"/>
        <end position="251"/>
    </location>
</feature>
<keyword evidence="7" id="KW-1185">Reference proteome</keyword>
<feature type="compositionally biased region" description="Low complexity" evidence="4">
    <location>
        <begin position="228"/>
        <end position="240"/>
    </location>
</feature>
<feature type="region of interest" description="Disordered" evidence="4">
    <location>
        <begin position="182"/>
        <end position="251"/>
    </location>
</feature>
<protein>
    <recommendedName>
        <fullName evidence="3">Pseudouridine synthase</fullName>
        <ecNumber evidence="3">5.4.99.-</ecNumber>
    </recommendedName>
</protein>
<dbReference type="Gene3D" id="3.30.70.1560">
    <property type="entry name" value="Alpha-L RNA-binding motif"/>
    <property type="match status" value="1"/>
</dbReference>
<feature type="compositionally biased region" description="Basic residues" evidence="4">
    <location>
        <begin position="192"/>
        <end position="206"/>
    </location>
</feature>
<dbReference type="EC" id="5.4.99.-" evidence="3"/>
<dbReference type="GO" id="GO:0001522">
    <property type="term" value="P:pseudouridine synthesis"/>
    <property type="evidence" value="ECO:0007669"/>
    <property type="project" value="InterPro"/>
</dbReference>
<evidence type="ECO:0000256" key="1">
    <source>
        <dbReference type="ARBA" id="ARBA00008348"/>
    </source>
</evidence>
<dbReference type="NCBIfam" id="TIGR00093">
    <property type="entry name" value="pseudouridine synthase"/>
    <property type="match status" value="1"/>
</dbReference>
<dbReference type="InterPro" id="IPR000748">
    <property type="entry name" value="PsdUridine_synth_RsuA/RluB/E/F"/>
</dbReference>
<dbReference type="GO" id="GO:0003723">
    <property type="term" value="F:RNA binding"/>
    <property type="evidence" value="ECO:0007669"/>
    <property type="project" value="InterPro"/>
</dbReference>
<gene>
    <name evidence="6" type="primary">rluE</name>
    <name evidence="6" type="ORF">NIT7321_00733</name>
</gene>
<dbReference type="PANTHER" id="PTHR47683:SF2">
    <property type="entry name" value="RNA-BINDING S4 DOMAIN-CONTAINING PROTEIN"/>
    <property type="match status" value="1"/>
</dbReference>
<feature type="compositionally biased region" description="Basic and acidic residues" evidence="4">
    <location>
        <begin position="207"/>
        <end position="219"/>
    </location>
</feature>